<dbReference type="InterPro" id="IPR052198">
    <property type="entry name" value="IorB_Oxidoreductase"/>
</dbReference>
<dbReference type="EMBL" id="DVJN01000153">
    <property type="protein sequence ID" value="HIS92861.1"/>
    <property type="molecule type" value="Genomic_DNA"/>
</dbReference>
<protein>
    <submittedName>
        <fullName evidence="3">Indolepyruvate oxidoreductase subunit beta</fullName>
    </submittedName>
</protein>
<dbReference type="InterPro" id="IPR002869">
    <property type="entry name" value="Pyrv_flavodox_OxRed_cen"/>
</dbReference>
<dbReference type="Pfam" id="PF01558">
    <property type="entry name" value="POR"/>
    <property type="match status" value="1"/>
</dbReference>
<dbReference type="Gene3D" id="3.40.920.10">
    <property type="entry name" value="Pyruvate-ferredoxin oxidoreductase, PFOR, domain III"/>
    <property type="match status" value="1"/>
</dbReference>
<reference evidence="3" key="2">
    <citation type="journal article" date="2021" name="PeerJ">
        <title>Extensive microbial diversity within the chicken gut microbiome revealed by metagenomics and culture.</title>
        <authorList>
            <person name="Gilroy R."/>
            <person name="Ravi A."/>
            <person name="Getino M."/>
            <person name="Pursley I."/>
            <person name="Horton D.L."/>
            <person name="Alikhan N.F."/>
            <person name="Baker D."/>
            <person name="Gharbi K."/>
            <person name="Hall N."/>
            <person name="Watson M."/>
            <person name="Adriaenssens E.M."/>
            <person name="Foster-Nyarko E."/>
            <person name="Jarju S."/>
            <person name="Secka A."/>
            <person name="Antonio M."/>
            <person name="Oren A."/>
            <person name="Chaudhuri R.R."/>
            <person name="La Ragione R."/>
            <person name="Hildebrand F."/>
            <person name="Pallen M.J."/>
        </authorList>
    </citation>
    <scope>NUCLEOTIDE SEQUENCE</scope>
    <source>
        <strain evidence="3">13766</strain>
    </source>
</reference>
<dbReference type="Proteomes" id="UP000824140">
    <property type="component" value="Unassembled WGS sequence"/>
</dbReference>
<evidence type="ECO:0000313" key="4">
    <source>
        <dbReference type="Proteomes" id="UP000824140"/>
    </source>
</evidence>
<proteinExistence type="predicted"/>
<sequence length="189" mass="20160">MRNLNIVIVGVGGQGTLLASRILSTLALKLGLDVKASEIHGMAQRGGSVVTFVRMGERVYAPMVEEGGADYVLAFEQLEAMRAVGYLKKGGVMIANTQKMSPMPVVTGAAKYPENVLESLTQKCALDAFDALTLAHEAGDGRAVNVVLIGALARRVGGDAEIWRDAVRACVPPKFLEINLRAFDAGYNR</sequence>
<keyword evidence="1" id="KW-0560">Oxidoreductase</keyword>
<dbReference type="PANTHER" id="PTHR43854">
    <property type="entry name" value="INDOLEPYRUVATE OXIDOREDUCTASE SUBUNIT IORB"/>
    <property type="match status" value="1"/>
</dbReference>
<name>A0A9D1K605_9FIRM</name>
<dbReference type="PANTHER" id="PTHR43854:SF1">
    <property type="entry name" value="INDOLEPYRUVATE OXIDOREDUCTASE SUBUNIT IORB"/>
    <property type="match status" value="1"/>
</dbReference>
<dbReference type="GO" id="GO:0016903">
    <property type="term" value="F:oxidoreductase activity, acting on the aldehyde or oxo group of donors"/>
    <property type="evidence" value="ECO:0007669"/>
    <property type="project" value="InterPro"/>
</dbReference>
<accession>A0A9D1K605</accession>
<evidence type="ECO:0000256" key="1">
    <source>
        <dbReference type="ARBA" id="ARBA00023002"/>
    </source>
</evidence>
<comment type="caution">
    <text evidence="3">The sequence shown here is derived from an EMBL/GenBank/DDBJ whole genome shotgun (WGS) entry which is preliminary data.</text>
</comment>
<dbReference type="SUPFAM" id="SSF53323">
    <property type="entry name" value="Pyruvate-ferredoxin oxidoreductase, PFOR, domain III"/>
    <property type="match status" value="1"/>
</dbReference>
<organism evidence="3 4">
    <name type="scientific">Candidatus Alectryocaccomicrobium excrementavium</name>
    <dbReference type="NCBI Taxonomy" id="2840668"/>
    <lineage>
        <taxon>Bacteria</taxon>
        <taxon>Bacillati</taxon>
        <taxon>Bacillota</taxon>
        <taxon>Clostridia</taxon>
        <taxon>Candidatus Alectryocaccomicrobium</taxon>
    </lineage>
</organism>
<dbReference type="AlphaFoldDB" id="A0A9D1K605"/>
<evidence type="ECO:0000313" key="3">
    <source>
        <dbReference type="EMBL" id="HIS92861.1"/>
    </source>
</evidence>
<dbReference type="InterPro" id="IPR019752">
    <property type="entry name" value="Pyrv/ketoisovalerate_OxRed_cat"/>
</dbReference>
<dbReference type="NCBIfam" id="NF005325">
    <property type="entry name" value="PRK06853.1-5"/>
    <property type="match status" value="1"/>
</dbReference>
<reference evidence="3" key="1">
    <citation type="submission" date="2020-10" db="EMBL/GenBank/DDBJ databases">
        <authorList>
            <person name="Gilroy R."/>
        </authorList>
    </citation>
    <scope>NUCLEOTIDE SEQUENCE</scope>
    <source>
        <strain evidence="3">13766</strain>
    </source>
</reference>
<feature type="domain" description="Pyruvate/ketoisovalerate oxidoreductase catalytic" evidence="2">
    <location>
        <begin position="12"/>
        <end position="188"/>
    </location>
</feature>
<gene>
    <name evidence="3" type="ORF">IAA84_07610</name>
</gene>
<evidence type="ECO:0000259" key="2">
    <source>
        <dbReference type="Pfam" id="PF01558"/>
    </source>
</evidence>